<sequence length="157" mass="18035">MASEEIPNSLEAAQVYFMQVCIFTSLHRETELKSLREQAKRNKKEKEFTRKKTKADGHKILELEYKLTKQELKFKADNALMERDAYKDRLDATNTSFERRHESIMDLMTRDAENSGATSLTHPSSPEYTLGDTHKEDAEATYVGNEAIEDADDRAQA</sequence>
<comment type="caution">
    <text evidence="2">The sequence shown here is derived from an EMBL/GenBank/DDBJ whole genome shotgun (WGS) entry which is preliminary data.</text>
</comment>
<name>A0A9Q1JH34_9CARY</name>
<feature type="compositionally biased region" description="Polar residues" evidence="1">
    <location>
        <begin position="115"/>
        <end position="127"/>
    </location>
</feature>
<organism evidence="2 3">
    <name type="scientific">Carnegiea gigantea</name>
    <dbReference type="NCBI Taxonomy" id="171969"/>
    <lineage>
        <taxon>Eukaryota</taxon>
        <taxon>Viridiplantae</taxon>
        <taxon>Streptophyta</taxon>
        <taxon>Embryophyta</taxon>
        <taxon>Tracheophyta</taxon>
        <taxon>Spermatophyta</taxon>
        <taxon>Magnoliopsida</taxon>
        <taxon>eudicotyledons</taxon>
        <taxon>Gunneridae</taxon>
        <taxon>Pentapetalae</taxon>
        <taxon>Caryophyllales</taxon>
        <taxon>Cactineae</taxon>
        <taxon>Cactaceae</taxon>
        <taxon>Cactoideae</taxon>
        <taxon>Echinocereeae</taxon>
        <taxon>Carnegiea</taxon>
    </lineage>
</organism>
<dbReference type="Proteomes" id="UP001153076">
    <property type="component" value="Unassembled WGS sequence"/>
</dbReference>
<keyword evidence="3" id="KW-1185">Reference proteome</keyword>
<dbReference type="AlphaFoldDB" id="A0A9Q1JH34"/>
<evidence type="ECO:0000313" key="2">
    <source>
        <dbReference type="EMBL" id="KAJ8424847.1"/>
    </source>
</evidence>
<dbReference type="EMBL" id="JAKOGI010001592">
    <property type="protein sequence ID" value="KAJ8424847.1"/>
    <property type="molecule type" value="Genomic_DNA"/>
</dbReference>
<accession>A0A9Q1JH34</accession>
<protein>
    <submittedName>
        <fullName evidence="2">Uncharacterized protein</fullName>
    </submittedName>
</protein>
<proteinExistence type="predicted"/>
<reference evidence="2" key="1">
    <citation type="submission" date="2022-04" db="EMBL/GenBank/DDBJ databases">
        <title>Carnegiea gigantea Genome sequencing and assembly v2.</title>
        <authorList>
            <person name="Copetti D."/>
            <person name="Sanderson M.J."/>
            <person name="Burquez A."/>
            <person name="Wojciechowski M.F."/>
        </authorList>
    </citation>
    <scope>NUCLEOTIDE SEQUENCE</scope>
    <source>
        <strain evidence="2">SGP5-SGP5p</strain>
        <tissue evidence="2">Aerial part</tissue>
    </source>
</reference>
<gene>
    <name evidence="2" type="ORF">Cgig2_021275</name>
</gene>
<feature type="compositionally biased region" description="Acidic residues" evidence="1">
    <location>
        <begin position="147"/>
        <end position="157"/>
    </location>
</feature>
<feature type="region of interest" description="Disordered" evidence="1">
    <location>
        <begin position="113"/>
        <end position="157"/>
    </location>
</feature>
<evidence type="ECO:0000313" key="3">
    <source>
        <dbReference type="Proteomes" id="UP001153076"/>
    </source>
</evidence>
<evidence type="ECO:0000256" key="1">
    <source>
        <dbReference type="SAM" id="MobiDB-lite"/>
    </source>
</evidence>